<keyword evidence="6" id="KW-0812">Transmembrane</keyword>
<feature type="compositionally biased region" description="Polar residues" evidence="5">
    <location>
        <begin position="144"/>
        <end position="155"/>
    </location>
</feature>
<proteinExistence type="predicted"/>
<dbReference type="InterPro" id="IPR014755">
    <property type="entry name" value="Cu-Rt/internalin_Ig-like"/>
</dbReference>
<dbReference type="GO" id="GO:0005886">
    <property type="term" value="C:plasma membrane"/>
    <property type="evidence" value="ECO:0007669"/>
    <property type="project" value="TreeGrafter"/>
</dbReference>
<dbReference type="KEGG" id="pasa:BAOM_2453"/>
<feature type="chain" id="PRO_5043780903" evidence="7">
    <location>
        <begin position="24"/>
        <end position="187"/>
    </location>
</feature>
<evidence type="ECO:0000313" key="8">
    <source>
        <dbReference type="EMBL" id="AZV43062.1"/>
    </source>
</evidence>
<comment type="subcellular location">
    <subcellularLocation>
        <location evidence="1">Cell envelope</location>
    </subcellularLocation>
</comment>
<evidence type="ECO:0000256" key="5">
    <source>
        <dbReference type="SAM" id="MobiDB-lite"/>
    </source>
</evidence>
<dbReference type="GO" id="GO:0046688">
    <property type="term" value="P:response to copper ion"/>
    <property type="evidence" value="ECO:0007669"/>
    <property type="project" value="InterPro"/>
</dbReference>
<dbReference type="RefSeq" id="WP_127760384.1">
    <property type="nucleotide sequence ID" value="NZ_CP026095.1"/>
</dbReference>
<feature type="region of interest" description="Disordered" evidence="5">
    <location>
        <begin position="123"/>
        <end position="155"/>
    </location>
</feature>
<dbReference type="OrthoDB" id="2353937at2"/>
<keyword evidence="6" id="KW-1133">Transmembrane helix</keyword>
<dbReference type="SUPFAM" id="SSF81296">
    <property type="entry name" value="E set domains"/>
    <property type="match status" value="1"/>
</dbReference>
<dbReference type="InterPro" id="IPR032694">
    <property type="entry name" value="CopC/D"/>
</dbReference>
<keyword evidence="6" id="KW-0472">Membrane</keyword>
<evidence type="ECO:0000256" key="6">
    <source>
        <dbReference type="SAM" id="Phobius"/>
    </source>
</evidence>
<dbReference type="GO" id="GO:0030313">
    <property type="term" value="C:cell envelope"/>
    <property type="evidence" value="ECO:0007669"/>
    <property type="project" value="UniProtKB-SubCell"/>
</dbReference>
<dbReference type="EMBL" id="CP026095">
    <property type="protein sequence ID" value="AZV43062.1"/>
    <property type="molecule type" value="Genomic_DNA"/>
</dbReference>
<dbReference type="GO" id="GO:0042597">
    <property type="term" value="C:periplasmic space"/>
    <property type="evidence" value="ECO:0007669"/>
    <property type="project" value="InterPro"/>
</dbReference>
<feature type="signal peptide" evidence="7">
    <location>
        <begin position="1"/>
        <end position="23"/>
    </location>
</feature>
<evidence type="ECO:0000256" key="4">
    <source>
        <dbReference type="ARBA" id="ARBA00023008"/>
    </source>
</evidence>
<dbReference type="GO" id="GO:0006825">
    <property type="term" value="P:copper ion transport"/>
    <property type="evidence" value="ECO:0007669"/>
    <property type="project" value="InterPro"/>
</dbReference>
<reference evidence="8 9" key="1">
    <citation type="submission" date="2018-01" db="EMBL/GenBank/DDBJ databases">
        <title>Bacillus asahii Genome sequencing and assembly.</title>
        <authorList>
            <person name="Jiang H."/>
            <person name="Feng Y."/>
            <person name="Zhao F."/>
            <person name="Lin X."/>
        </authorList>
    </citation>
    <scope>NUCLEOTIDE SEQUENCE [LARGE SCALE GENOMIC DNA]</scope>
    <source>
        <strain evidence="8 9">OM18</strain>
    </source>
</reference>
<sequence>MIKKVSLLFLLFVFVLFSNQAFAHTSLEESTPKDGEVITEPLQELTLMFGTKVEQTSTISVSNLNGQSIALGNFVIEEDEMWATFLQPLENGNYKVDWSIIGADGHPIEGAFSFTVDVPMKEDSNENMAETEKKEPKQGEDNQESSTEQPKQDIKQSNVPSYLIPSIIGILFVIVAGSVFWLMRRKK</sequence>
<keyword evidence="3 7" id="KW-0732">Signal</keyword>
<dbReference type="InterPro" id="IPR014756">
    <property type="entry name" value="Ig_E-set"/>
</dbReference>
<dbReference type="GO" id="GO:0005507">
    <property type="term" value="F:copper ion binding"/>
    <property type="evidence" value="ECO:0007669"/>
    <property type="project" value="InterPro"/>
</dbReference>
<organism evidence="8 9">
    <name type="scientific">Peribacillus asahii</name>
    <dbReference type="NCBI Taxonomy" id="228899"/>
    <lineage>
        <taxon>Bacteria</taxon>
        <taxon>Bacillati</taxon>
        <taxon>Bacillota</taxon>
        <taxon>Bacilli</taxon>
        <taxon>Bacillales</taxon>
        <taxon>Bacillaceae</taxon>
        <taxon>Peribacillus</taxon>
    </lineage>
</organism>
<evidence type="ECO:0000256" key="7">
    <source>
        <dbReference type="SAM" id="SignalP"/>
    </source>
</evidence>
<accession>A0A3Q9RMJ8</accession>
<gene>
    <name evidence="8" type="ORF">BAOM_2453</name>
</gene>
<evidence type="ECO:0000313" key="9">
    <source>
        <dbReference type="Proteomes" id="UP000283095"/>
    </source>
</evidence>
<name>A0A3Q9RMJ8_9BACI</name>
<dbReference type="Pfam" id="PF04234">
    <property type="entry name" value="CopC"/>
    <property type="match status" value="1"/>
</dbReference>
<dbReference type="PANTHER" id="PTHR34820">
    <property type="entry name" value="INNER MEMBRANE PROTEIN YEBZ"/>
    <property type="match status" value="1"/>
</dbReference>
<dbReference type="Proteomes" id="UP000283095">
    <property type="component" value="Chromosome"/>
</dbReference>
<feature type="compositionally biased region" description="Basic and acidic residues" evidence="5">
    <location>
        <begin position="123"/>
        <end position="140"/>
    </location>
</feature>
<dbReference type="InterPro" id="IPR007348">
    <property type="entry name" value="CopC_dom"/>
</dbReference>
<keyword evidence="2" id="KW-0479">Metal-binding</keyword>
<feature type="transmembrane region" description="Helical" evidence="6">
    <location>
        <begin position="162"/>
        <end position="183"/>
    </location>
</feature>
<dbReference type="AlphaFoldDB" id="A0A3Q9RMJ8"/>
<dbReference type="PANTHER" id="PTHR34820:SF4">
    <property type="entry name" value="INNER MEMBRANE PROTEIN YEBZ"/>
    <property type="match status" value="1"/>
</dbReference>
<evidence type="ECO:0000256" key="1">
    <source>
        <dbReference type="ARBA" id="ARBA00004196"/>
    </source>
</evidence>
<evidence type="ECO:0000256" key="2">
    <source>
        <dbReference type="ARBA" id="ARBA00022723"/>
    </source>
</evidence>
<protein>
    <submittedName>
        <fullName evidence="8">Uncharacterized protein</fullName>
    </submittedName>
</protein>
<keyword evidence="4" id="KW-0186">Copper</keyword>
<dbReference type="Gene3D" id="2.60.40.1220">
    <property type="match status" value="1"/>
</dbReference>
<evidence type="ECO:0000256" key="3">
    <source>
        <dbReference type="ARBA" id="ARBA00022729"/>
    </source>
</evidence>